<evidence type="ECO:0000313" key="2">
    <source>
        <dbReference type="Proteomes" id="UP001165653"/>
    </source>
</evidence>
<accession>A0ABT3GAS7</accession>
<protein>
    <recommendedName>
        <fullName evidence="3">RNA polymerase subunit sigma-24</fullName>
    </recommendedName>
</protein>
<keyword evidence="2" id="KW-1185">Reference proteome</keyword>
<comment type="caution">
    <text evidence="1">The sequence shown here is derived from an EMBL/GenBank/DDBJ whole genome shotgun (WGS) entry which is preliminary data.</text>
</comment>
<dbReference type="Gene3D" id="1.10.1740.10">
    <property type="match status" value="1"/>
</dbReference>
<sequence length="172" mass="19557">MDLRSDAPFPVTRWSLVAGARAATDPGRKRSALEDLCTLYWRPIYGFLRRRGMPVEEARDATQGFFISLLEEDLFAKAQSDSGRMRSYLLGALQRWQRGEWRKGQAEKRGGGREIFSLDAMADDDDFEAAGSEHDTPEHHFEKSCAFALLESALKRWRRSRGQRGKRGLSSS</sequence>
<evidence type="ECO:0008006" key="3">
    <source>
        <dbReference type="Google" id="ProtNLM"/>
    </source>
</evidence>
<dbReference type="RefSeq" id="WP_264516550.1">
    <property type="nucleotide sequence ID" value="NZ_JAPDDR010000021.1"/>
</dbReference>
<name>A0ABT3GAS7_9BACT</name>
<dbReference type="EMBL" id="JAPDDR010000021">
    <property type="protein sequence ID" value="MCW1916930.1"/>
    <property type="molecule type" value="Genomic_DNA"/>
</dbReference>
<dbReference type="InterPro" id="IPR013325">
    <property type="entry name" value="RNA_pol_sigma_r2"/>
</dbReference>
<dbReference type="SUPFAM" id="SSF88946">
    <property type="entry name" value="Sigma2 domain of RNA polymerase sigma factors"/>
    <property type="match status" value="1"/>
</dbReference>
<reference evidence="1" key="1">
    <citation type="submission" date="2022-10" db="EMBL/GenBank/DDBJ databases">
        <title>Luteolibacter sp. GHJ8, whole genome shotgun sequencing project.</title>
        <authorList>
            <person name="Zhao G."/>
            <person name="Shen L."/>
        </authorList>
    </citation>
    <scope>NUCLEOTIDE SEQUENCE</scope>
    <source>
        <strain evidence="1">GHJ8</strain>
    </source>
</reference>
<evidence type="ECO:0000313" key="1">
    <source>
        <dbReference type="EMBL" id="MCW1916930.1"/>
    </source>
</evidence>
<gene>
    <name evidence="1" type="ORF">OJ996_25300</name>
</gene>
<organism evidence="1 2">
    <name type="scientific">Luteolibacter rhizosphaerae</name>
    <dbReference type="NCBI Taxonomy" id="2989719"/>
    <lineage>
        <taxon>Bacteria</taxon>
        <taxon>Pseudomonadati</taxon>
        <taxon>Verrucomicrobiota</taxon>
        <taxon>Verrucomicrobiia</taxon>
        <taxon>Verrucomicrobiales</taxon>
        <taxon>Verrucomicrobiaceae</taxon>
        <taxon>Luteolibacter</taxon>
    </lineage>
</organism>
<proteinExistence type="predicted"/>
<dbReference type="Proteomes" id="UP001165653">
    <property type="component" value="Unassembled WGS sequence"/>
</dbReference>